<dbReference type="AlphaFoldDB" id="A0A1I2NPN8"/>
<organism evidence="2 3">
    <name type="scientific">Halopelagius inordinatus</name>
    <dbReference type="NCBI Taxonomy" id="553467"/>
    <lineage>
        <taxon>Archaea</taxon>
        <taxon>Methanobacteriati</taxon>
        <taxon>Methanobacteriota</taxon>
        <taxon>Stenosarchaea group</taxon>
        <taxon>Halobacteria</taxon>
        <taxon>Halobacteriales</taxon>
        <taxon>Haloferacaceae</taxon>
    </lineage>
</organism>
<dbReference type="RefSeq" id="WP_092889942.1">
    <property type="nucleotide sequence ID" value="NZ_FOOQ01000001.1"/>
</dbReference>
<keyword evidence="1" id="KW-0472">Membrane</keyword>
<dbReference type="OrthoDB" id="118051at2157"/>
<keyword evidence="3" id="KW-1185">Reference proteome</keyword>
<dbReference type="EMBL" id="FOOQ01000001">
    <property type="protein sequence ID" value="SFG04980.1"/>
    <property type="molecule type" value="Genomic_DNA"/>
</dbReference>
<keyword evidence="1" id="KW-1133">Transmembrane helix</keyword>
<reference evidence="3" key="1">
    <citation type="submission" date="2016-10" db="EMBL/GenBank/DDBJ databases">
        <authorList>
            <person name="Varghese N."/>
            <person name="Submissions S."/>
        </authorList>
    </citation>
    <scope>NUCLEOTIDE SEQUENCE [LARGE SCALE GENOMIC DNA]</scope>
    <source>
        <strain evidence="3">CGMCC 1.7739</strain>
    </source>
</reference>
<proteinExistence type="predicted"/>
<evidence type="ECO:0000256" key="1">
    <source>
        <dbReference type="SAM" id="Phobius"/>
    </source>
</evidence>
<evidence type="ECO:0000313" key="2">
    <source>
        <dbReference type="EMBL" id="SFG04980.1"/>
    </source>
</evidence>
<accession>A0A1I2NPN8</accession>
<dbReference type="InterPro" id="IPR055713">
    <property type="entry name" value="DUF7289"/>
</dbReference>
<sequence length="262" mass="28863">MRLRTDRRGVSEVISFVLIFSLIVTSVGLVYTVGAQELTDVRDYERLNNAERAFDVFADNVEDVSQRGAPSRGTEIKLADASLRTEGRTRINVTGDYRTGSVDASRDFATGNLTLSPLTFEVGDTGRIRYAGGAVVRDDGDVGSGRMVRRPDNVFDDDRTMFTLVQLEPRGSPVVAGSQTVRIRTETAAREVLIADSGTYDEVTINVTSRYAPAWREYFESEGLDCESVVAPSGDDPGRVSCTQTDVRRLHVVYVKLVTTFE</sequence>
<dbReference type="Pfam" id="PF23960">
    <property type="entry name" value="DUF7289"/>
    <property type="match status" value="1"/>
</dbReference>
<evidence type="ECO:0000313" key="3">
    <source>
        <dbReference type="Proteomes" id="UP000198876"/>
    </source>
</evidence>
<feature type="transmembrane region" description="Helical" evidence="1">
    <location>
        <begin position="12"/>
        <end position="33"/>
    </location>
</feature>
<protein>
    <recommendedName>
        <fullName evidence="4">Flagellin N-terminal-like domain-containing protein</fullName>
    </recommendedName>
</protein>
<gene>
    <name evidence="2" type="ORF">SAMN04488063_1262</name>
</gene>
<keyword evidence="1" id="KW-0812">Transmembrane</keyword>
<name>A0A1I2NPN8_9EURY</name>
<evidence type="ECO:0008006" key="4">
    <source>
        <dbReference type="Google" id="ProtNLM"/>
    </source>
</evidence>
<dbReference type="Proteomes" id="UP000198876">
    <property type="component" value="Unassembled WGS sequence"/>
</dbReference>